<dbReference type="PANTHER" id="PTHR23321">
    <property type="entry name" value="RIBOSOMAL PROTEIN S15, BACTERIAL AND ORGANELLAR"/>
    <property type="match status" value="1"/>
</dbReference>
<comment type="caution">
    <text evidence="5">The sequence shown here is derived from an EMBL/GenBank/DDBJ whole genome shotgun (WGS) entry which is preliminary data.</text>
</comment>
<dbReference type="InterPro" id="IPR005290">
    <property type="entry name" value="Ribosomal_uS15_bac-type"/>
</dbReference>
<proteinExistence type="inferred from homology"/>
<comment type="similarity">
    <text evidence="1 4">Belongs to the universal ribosomal protein uS15 family.</text>
</comment>
<keyword evidence="2 4" id="KW-0689">Ribosomal protein</keyword>
<feature type="non-terminal residue" evidence="5">
    <location>
        <position position="234"/>
    </location>
</feature>
<sequence length="234" mass="27482">KMFKAERKKAAKERKEKNILKGMIKAKTFKNKCDPVFGSGERTFFTRLDAHLQNMDTLIGEFTEQDIEKALILHEIIQKEENIKLKEANKEYSENLLKTQPEIESEKPIKDAILKILTVKNASNTEKLDLAIEFAKKEFQRHERDTSSGEVLAGILTTKIHFLAEHCKRYPREKRAFINLNRLVQQRQKALRHLKTSQPERYYFAITKIGLNDAAVFDEFHLSREYMQEFEFFG</sequence>
<dbReference type="SUPFAM" id="SSF47060">
    <property type="entry name" value="S15/NS1 RNA-binding domain"/>
    <property type="match status" value="1"/>
</dbReference>
<organism evidence="5 6">
    <name type="scientific">Hanseniaspora valbyensis NRRL Y-1626</name>
    <dbReference type="NCBI Taxonomy" id="766949"/>
    <lineage>
        <taxon>Eukaryota</taxon>
        <taxon>Fungi</taxon>
        <taxon>Dikarya</taxon>
        <taxon>Ascomycota</taxon>
        <taxon>Saccharomycotina</taxon>
        <taxon>Saccharomycetes</taxon>
        <taxon>Saccharomycodales</taxon>
        <taxon>Saccharomycodaceae</taxon>
        <taxon>Hanseniaspora</taxon>
    </lineage>
</organism>
<evidence type="ECO:0000256" key="2">
    <source>
        <dbReference type="ARBA" id="ARBA00022980"/>
    </source>
</evidence>
<evidence type="ECO:0000256" key="4">
    <source>
        <dbReference type="RuleBase" id="RU003919"/>
    </source>
</evidence>
<dbReference type="SMART" id="SM01387">
    <property type="entry name" value="Ribosomal_S15"/>
    <property type="match status" value="1"/>
</dbReference>
<dbReference type="InterPro" id="IPR000589">
    <property type="entry name" value="Ribosomal_uS15"/>
</dbReference>
<dbReference type="GO" id="GO:1990904">
    <property type="term" value="C:ribonucleoprotein complex"/>
    <property type="evidence" value="ECO:0007669"/>
    <property type="project" value="UniProtKB-KW"/>
</dbReference>
<dbReference type="Pfam" id="PF00312">
    <property type="entry name" value="Ribosomal_S15"/>
    <property type="match status" value="1"/>
</dbReference>
<dbReference type="EMBL" id="LXPE01000011">
    <property type="protein sequence ID" value="OBA27084.1"/>
    <property type="molecule type" value="Genomic_DNA"/>
</dbReference>
<dbReference type="GO" id="GO:0005840">
    <property type="term" value="C:ribosome"/>
    <property type="evidence" value="ECO:0007669"/>
    <property type="project" value="UniProtKB-KW"/>
</dbReference>
<dbReference type="GO" id="GO:0003735">
    <property type="term" value="F:structural constituent of ribosome"/>
    <property type="evidence" value="ECO:0007669"/>
    <property type="project" value="InterPro"/>
</dbReference>
<evidence type="ECO:0000313" key="5">
    <source>
        <dbReference type="EMBL" id="OBA27084.1"/>
    </source>
</evidence>
<dbReference type="Gene3D" id="1.10.287.10">
    <property type="entry name" value="S15/NS1, RNA-binding"/>
    <property type="match status" value="1"/>
</dbReference>
<dbReference type="GO" id="GO:0006412">
    <property type="term" value="P:translation"/>
    <property type="evidence" value="ECO:0007669"/>
    <property type="project" value="InterPro"/>
</dbReference>
<evidence type="ECO:0000256" key="1">
    <source>
        <dbReference type="ARBA" id="ARBA00008434"/>
    </source>
</evidence>
<dbReference type="AlphaFoldDB" id="A0A1B7TEC9"/>
<name>A0A1B7TEC9_9ASCO</name>
<dbReference type="OrthoDB" id="3970957at2759"/>
<dbReference type="PANTHER" id="PTHR23321:SF26">
    <property type="entry name" value="SMALL RIBOSOMAL SUBUNIT PROTEIN US15M"/>
    <property type="match status" value="1"/>
</dbReference>
<reference evidence="6" key="1">
    <citation type="journal article" date="2016" name="Proc. Natl. Acad. Sci. U.S.A.">
        <title>Comparative genomics of biotechnologically important yeasts.</title>
        <authorList>
            <person name="Riley R."/>
            <person name="Haridas S."/>
            <person name="Wolfe K.H."/>
            <person name="Lopes M.R."/>
            <person name="Hittinger C.T."/>
            <person name="Goeker M."/>
            <person name="Salamov A.A."/>
            <person name="Wisecaver J.H."/>
            <person name="Long T.M."/>
            <person name="Calvey C.H."/>
            <person name="Aerts A.L."/>
            <person name="Barry K.W."/>
            <person name="Choi C."/>
            <person name="Clum A."/>
            <person name="Coughlan A.Y."/>
            <person name="Deshpande S."/>
            <person name="Douglass A.P."/>
            <person name="Hanson S.J."/>
            <person name="Klenk H.-P."/>
            <person name="LaButti K.M."/>
            <person name="Lapidus A."/>
            <person name="Lindquist E.A."/>
            <person name="Lipzen A.M."/>
            <person name="Meier-Kolthoff J.P."/>
            <person name="Ohm R.A."/>
            <person name="Otillar R.P."/>
            <person name="Pangilinan J.L."/>
            <person name="Peng Y."/>
            <person name="Rokas A."/>
            <person name="Rosa C.A."/>
            <person name="Scheuner C."/>
            <person name="Sibirny A.A."/>
            <person name="Slot J.C."/>
            <person name="Stielow J.B."/>
            <person name="Sun H."/>
            <person name="Kurtzman C.P."/>
            <person name="Blackwell M."/>
            <person name="Grigoriev I.V."/>
            <person name="Jeffries T.W."/>
        </authorList>
    </citation>
    <scope>NUCLEOTIDE SEQUENCE [LARGE SCALE GENOMIC DNA]</scope>
    <source>
        <strain evidence="6">NRRL Y-1626</strain>
    </source>
</reference>
<dbReference type="Proteomes" id="UP000092321">
    <property type="component" value="Unassembled WGS sequence"/>
</dbReference>
<evidence type="ECO:0000313" key="6">
    <source>
        <dbReference type="Proteomes" id="UP000092321"/>
    </source>
</evidence>
<keyword evidence="6" id="KW-1185">Reference proteome</keyword>
<evidence type="ECO:0000256" key="3">
    <source>
        <dbReference type="ARBA" id="ARBA00023274"/>
    </source>
</evidence>
<dbReference type="InterPro" id="IPR009068">
    <property type="entry name" value="uS15_NS1_RNA-bd_sf"/>
</dbReference>
<dbReference type="GO" id="GO:0005737">
    <property type="term" value="C:cytoplasm"/>
    <property type="evidence" value="ECO:0007669"/>
    <property type="project" value="UniProtKB-ARBA"/>
</dbReference>
<evidence type="ECO:0008006" key="7">
    <source>
        <dbReference type="Google" id="ProtNLM"/>
    </source>
</evidence>
<accession>A0A1B7TEC9</accession>
<gene>
    <name evidence="5" type="ORF">HANVADRAFT_19567</name>
</gene>
<keyword evidence="3 4" id="KW-0687">Ribonucleoprotein</keyword>
<feature type="non-terminal residue" evidence="5">
    <location>
        <position position="1"/>
    </location>
</feature>
<protein>
    <recommendedName>
        <fullName evidence="7">S15/NS1 RNA-binding domain-containing protein</fullName>
    </recommendedName>
</protein>